<proteinExistence type="predicted"/>
<evidence type="ECO:0000313" key="2">
    <source>
        <dbReference type="EMBL" id="PTI76322.1"/>
    </source>
</evidence>
<reference evidence="2 3" key="1">
    <citation type="journal article" date="2016" name="Front. Microbiol.">
        <title>Comprehensive Phylogenetic Analysis of Bovine Non-aureus Staphylococci Species Based on Whole-Genome Sequencing.</title>
        <authorList>
            <person name="Naushad S."/>
            <person name="Barkema H.W."/>
            <person name="Luby C."/>
            <person name="Condas L.A."/>
            <person name="Nobrega D.B."/>
            <person name="Carson D.A."/>
            <person name="De Buck J."/>
        </authorList>
    </citation>
    <scope>NUCLEOTIDE SEQUENCE [LARGE SCALE GENOMIC DNA]</scope>
    <source>
        <strain evidence="2 3">SNUC 1231</strain>
    </source>
</reference>
<sequence length="245" mass="27165">MIIENEYTQRFTKLNICIITLLLSFFYLFMSSFKPIYAADTYASMSELMENTEEGSDWIISTDETYSANIIAAIHGGSIEAGTTELSKIIADDGNYNYYSFEGIRSVNNSELHVTSTHYDEPIIENMQAQMSNSVMIHGAGGNEPAVYLGGSDDTLREAIKEQLERRNFNVAPTPSYLQGTSSQNIANRNAKGAGVQLELTTALRQSFFINGNLSSYSRNDPSNWSDQMYAFASAVDAALQEVRS</sequence>
<dbReference type="EMBL" id="PZFQ01000011">
    <property type="protein sequence ID" value="PTI76322.1"/>
    <property type="molecule type" value="Genomic_DNA"/>
</dbReference>
<dbReference type="Gene3D" id="3.40.630.100">
    <property type="entry name" value="Poly-gamma-glutamate hydrolase, zinc-binding motif"/>
    <property type="match status" value="1"/>
</dbReference>
<gene>
    <name evidence="2" type="ORF">BU058_04505</name>
</gene>
<evidence type="ECO:0000313" key="3">
    <source>
        <dbReference type="Proteomes" id="UP000241960"/>
    </source>
</evidence>
<dbReference type="AlphaFoldDB" id="A0A9Q6HPP8"/>
<dbReference type="Pfam" id="PF05908">
    <property type="entry name" value="Gamma_PGA_hydro"/>
    <property type="match status" value="1"/>
</dbReference>
<organism evidence="2 3">
    <name type="scientific">Staphylococcus succinus</name>
    <dbReference type="NCBI Taxonomy" id="61015"/>
    <lineage>
        <taxon>Bacteria</taxon>
        <taxon>Bacillati</taxon>
        <taxon>Bacillota</taxon>
        <taxon>Bacilli</taxon>
        <taxon>Bacillales</taxon>
        <taxon>Staphylococcaceae</taxon>
        <taxon>Staphylococcus</taxon>
    </lineage>
</organism>
<feature type="transmembrane region" description="Helical" evidence="1">
    <location>
        <begin position="12"/>
        <end position="30"/>
    </location>
</feature>
<comment type="caution">
    <text evidence="2">The sequence shown here is derived from an EMBL/GenBank/DDBJ whole genome shotgun (WGS) entry which is preliminary data.</text>
</comment>
<evidence type="ECO:0008006" key="4">
    <source>
        <dbReference type="Google" id="ProtNLM"/>
    </source>
</evidence>
<accession>A0A9Q6HPP8</accession>
<dbReference type="Proteomes" id="UP000241960">
    <property type="component" value="Unassembled WGS sequence"/>
</dbReference>
<evidence type="ECO:0000256" key="1">
    <source>
        <dbReference type="SAM" id="Phobius"/>
    </source>
</evidence>
<dbReference type="InterPro" id="IPR008585">
    <property type="entry name" value="Gamma_PGA_hydro"/>
</dbReference>
<protein>
    <recommendedName>
        <fullName evidence="4">Replication protein</fullName>
    </recommendedName>
</protein>
<keyword evidence="1" id="KW-0812">Transmembrane</keyword>
<keyword evidence="1" id="KW-1133">Transmembrane helix</keyword>
<name>A0A9Q6HPP8_9STAP</name>
<keyword evidence="1" id="KW-0472">Membrane</keyword>
<dbReference type="InterPro" id="IPR038128">
    <property type="entry name" value="Gamma_PGA_hydro_sf"/>
</dbReference>
<dbReference type="RefSeq" id="WP_107544927.1">
    <property type="nucleotide sequence ID" value="NZ_PZFQ01000011.1"/>
</dbReference>